<name>A0A1I1WGS9_9ACTN</name>
<evidence type="ECO:0000313" key="2">
    <source>
        <dbReference type="Proteomes" id="UP000198716"/>
    </source>
</evidence>
<dbReference type="Proteomes" id="UP000198716">
    <property type="component" value="Unassembled WGS sequence"/>
</dbReference>
<dbReference type="AlphaFoldDB" id="A0A1I1WGS9"/>
<dbReference type="EMBL" id="FOMZ01000005">
    <property type="protein sequence ID" value="SFD92290.1"/>
    <property type="molecule type" value="Genomic_DNA"/>
</dbReference>
<gene>
    <name evidence="1" type="ORF">SAMN04487819_105125</name>
</gene>
<organism evidence="1 2">
    <name type="scientific">Actinopolyspora alba</name>
    <dbReference type="NCBI Taxonomy" id="673379"/>
    <lineage>
        <taxon>Bacteria</taxon>
        <taxon>Bacillati</taxon>
        <taxon>Actinomycetota</taxon>
        <taxon>Actinomycetes</taxon>
        <taxon>Actinopolysporales</taxon>
        <taxon>Actinopolysporaceae</taxon>
        <taxon>Actinopolyspora</taxon>
        <taxon>Actinopolyspora alba group</taxon>
    </lineage>
</organism>
<accession>A0A1I1WGS9</accession>
<keyword evidence="2" id="KW-1185">Reference proteome</keyword>
<reference evidence="2" key="1">
    <citation type="submission" date="2016-10" db="EMBL/GenBank/DDBJ databases">
        <authorList>
            <person name="Varghese N."/>
            <person name="Submissions S."/>
        </authorList>
    </citation>
    <scope>NUCLEOTIDE SEQUENCE [LARGE SCALE GENOMIC DNA]</scope>
    <source>
        <strain evidence="2">DSM 45004</strain>
    </source>
</reference>
<sequence length="105" mass="12019">MQQDPYQLRVRTARLSPLAEAFEVVDRYAEINHRYRKLIHDSREMLAATDVRLTQARGMGKKLMVLARAAGSDFRERLSPEQRQLLDAGLRQADDLVYGDSTGQD</sequence>
<protein>
    <submittedName>
        <fullName evidence="1">Uncharacterized protein</fullName>
    </submittedName>
</protein>
<evidence type="ECO:0000313" key="1">
    <source>
        <dbReference type="EMBL" id="SFD92290.1"/>
    </source>
</evidence>
<proteinExistence type="predicted"/>
<dbReference type="RefSeq" id="WP_092925929.1">
    <property type="nucleotide sequence ID" value="NZ_FOMZ01000005.1"/>
</dbReference>